<dbReference type="SUPFAM" id="SSF48239">
    <property type="entry name" value="Terpenoid cyclases/Protein prenyltransferases"/>
    <property type="match status" value="1"/>
</dbReference>
<keyword evidence="5 10" id="KW-0808">Transferase</keyword>
<gene>
    <name evidence="12" type="ORF">ZOSMA_155G00390</name>
</gene>
<dbReference type="GO" id="GO:0097354">
    <property type="term" value="P:prenylation"/>
    <property type="evidence" value="ECO:0007669"/>
    <property type="project" value="UniProtKB-UniRule"/>
</dbReference>
<proteinExistence type="inferred from homology"/>
<evidence type="ECO:0000256" key="6">
    <source>
        <dbReference type="ARBA" id="ARBA00022723"/>
    </source>
</evidence>
<dbReference type="PANTHER" id="PTHR11774">
    <property type="entry name" value="GERANYLGERANYL TRANSFERASE TYPE BETA SUBUNIT"/>
    <property type="match status" value="1"/>
</dbReference>
<comment type="similarity">
    <text evidence="1 10">Belongs to the protein prenyltransferase subunit beta family.</text>
</comment>
<sequence>MDDSSDSTATPLRATVWTTTQLDQLATEKRVVEIYEILNGVSPRTRSLMLELWKERHLEYLMDGLMRLSPSHQVLDANRPWLCYWILHSITLLGGNIGSDVEDRIINFLSRCQDKNGGYCGGPGQLPHLATTYAAVNTLLTLGSEKAFSSINRDTLYGFLLKRKDPSGSYRMHDGGEMDVRACYTVLSVASCLNLLDEKLVDNVGNYILSCQTYEGGIAGEPGSEAHGGYTFCGLAAMILIDEVNKLDLPRLIDWVAFRQGVECGFQGRTNKLVDGCYSFWQGGIFAFIQKIIPIVDQQSESLYATKSAKDINLCSNKHEGQLSNIGMTFISKQTDCDPLFQSIALQQYIILCSQVLEGGFKDKPGKSRDYYHSCYCLSGLSVCQYSWVKDIGCLPLPNAVLGPFSNLLESTHPLHNIVLNKYFKAYEFFSRSSLQH</sequence>
<dbReference type="AlphaFoldDB" id="A0A0K9PVL9"/>
<dbReference type="FunFam" id="1.50.10.20:FF:000017">
    <property type="entry name" value="Protein farnesyltransferase subunit beta"/>
    <property type="match status" value="1"/>
</dbReference>
<evidence type="ECO:0000256" key="7">
    <source>
        <dbReference type="ARBA" id="ARBA00022737"/>
    </source>
</evidence>
<dbReference type="Proteomes" id="UP000036987">
    <property type="component" value="Unassembled WGS sequence"/>
</dbReference>
<protein>
    <recommendedName>
        <fullName evidence="3 10">Protein farnesyltransferase subunit beta</fullName>
        <shortName evidence="10">FTase-beta</shortName>
        <ecNumber evidence="2 10">2.5.1.58</ecNumber>
    </recommendedName>
</protein>
<evidence type="ECO:0000256" key="10">
    <source>
        <dbReference type="RuleBase" id="RU365056"/>
    </source>
</evidence>
<dbReference type="CDD" id="cd02893">
    <property type="entry name" value="FTase"/>
    <property type="match status" value="1"/>
</dbReference>
<dbReference type="GO" id="GO:0004660">
    <property type="term" value="F:protein farnesyltransferase activity"/>
    <property type="evidence" value="ECO:0007669"/>
    <property type="project" value="UniProtKB-UniRule"/>
</dbReference>
<dbReference type="InterPro" id="IPR008930">
    <property type="entry name" value="Terpenoid_cyclase/PrenylTrfase"/>
</dbReference>
<dbReference type="GO" id="GO:0005965">
    <property type="term" value="C:protein farnesyltransferase complex"/>
    <property type="evidence" value="ECO:0000318"/>
    <property type="project" value="GO_Central"/>
</dbReference>
<dbReference type="InterPro" id="IPR001330">
    <property type="entry name" value="Prenyltrans"/>
</dbReference>
<dbReference type="InterPro" id="IPR045089">
    <property type="entry name" value="PGGT1B-like"/>
</dbReference>
<feature type="domain" description="Prenyltransferase alpha-alpha toroid" evidence="11">
    <location>
        <begin position="53"/>
        <end position="418"/>
    </location>
</feature>
<evidence type="ECO:0000313" key="13">
    <source>
        <dbReference type="Proteomes" id="UP000036987"/>
    </source>
</evidence>
<comment type="function">
    <text evidence="10">Catalyzes the transfer of a farnesyl moiety from farnesyl diphosphate to a cysteine at the fourth position from the C-terminus of several proteins. The beta subunit is responsible for peptide-binding.</text>
</comment>
<evidence type="ECO:0000259" key="11">
    <source>
        <dbReference type="Pfam" id="PF00432"/>
    </source>
</evidence>
<dbReference type="Pfam" id="PF00432">
    <property type="entry name" value="Prenyltrans"/>
    <property type="match status" value="1"/>
</dbReference>
<dbReference type="GO" id="GO:0009788">
    <property type="term" value="P:negative regulation of abscisic acid-activated signaling pathway"/>
    <property type="evidence" value="ECO:0000318"/>
    <property type="project" value="GO_Central"/>
</dbReference>
<dbReference type="PANTHER" id="PTHR11774:SF6">
    <property type="entry name" value="PROTEIN FARNESYLTRANSFERASE SUBUNIT BETA"/>
    <property type="match status" value="1"/>
</dbReference>
<dbReference type="InterPro" id="IPR026872">
    <property type="entry name" value="FTB"/>
</dbReference>
<keyword evidence="4 10" id="KW-0637">Prenyltransferase</keyword>
<keyword evidence="7" id="KW-0677">Repeat</keyword>
<comment type="subunit">
    <text evidence="10">Heterodimer of FTA and FTB.</text>
</comment>
<dbReference type="STRING" id="29655.A0A0K9PVL9"/>
<evidence type="ECO:0000256" key="1">
    <source>
        <dbReference type="ARBA" id="ARBA00010497"/>
    </source>
</evidence>
<evidence type="ECO:0000256" key="2">
    <source>
        <dbReference type="ARBA" id="ARBA00012702"/>
    </source>
</evidence>
<evidence type="ECO:0000256" key="8">
    <source>
        <dbReference type="ARBA" id="ARBA00022833"/>
    </source>
</evidence>
<reference evidence="13" key="1">
    <citation type="journal article" date="2016" name="Nature">
        <title>The genome of the seagrass Zostera marina reveals angiosperm adaptation to the sea.</title>
        <authorList>
            <person name="Olsen J.L."/>
            <person name="Rouze P."/>
            <person name="Verhelst B."/>
            <person name="Lin Y.-C."/>
            <person name="Bayer T."/>
            <person name="Collen J."/>
            <person name="Dattolo E."/>
            <person name="De Paoli E."/>
            <person name="Dittami S."/>
            <person name="Maumus F."/>
            <person name="Michel G."/>
            <person name="Kersting A."/>
            <person name="Lauritano C."/>
            <person name="Lohaus R."/>
            <person name="Toepel M."/>
            <person name="Tonon T."/>
            <person name="Vanneste K."/>
            <person name="Amirebrahimi M."/>
            <person name="Brakel J."/>
            <person name="Bostroem C."/>
            <person name="Chovatia M."/>
            <person name="Grimwood J."/>
            <person name="Jenkins J.W."/>
            <person name="Jueterbock A."/>
            <person name="Mraz A."/>
            <person name="Stam W.T."/>
            <person name="Tice H."/>
            <person name="Bornberg-Bauer E."/>
            <person name="Green P.J."/>
            <person name="Pearson G.A."/>
            <person name="Procaccini G."/>
            <person name="Duarte C.M."/>
            <person name="Schmutz J."/>
            <person name="Reusch T.B.H."/>
            <person name="Van de Peer Y."/>
        </authorList>
    </citation>
    <scope>NUCLEOTIDE SEQUENCE [LARGE SCALE GENOMIC DNA]</scope>
    <source>
        <strain evidence="13">cv. Finnish</strain>
    </source>
</reference>
<dbReference type="EC" id="2.5.1.58" evidence="2 10"/>
<evidence type="ECO:0000313" key="12">
    <source>
        <dbReference type="EMBL" id="KMZ73041.1"/>
    </source>
</evidence>
<keyword evidence="8 10" id="KW-0862">Zinc</keyword>
<evidence type="ECO:0000256" key="5">
    <source>
        <dbReference type="ARBA" id="ARBA00022679"/>
    </source>
</evidence>
<name>A0A0K9PVL9_ZOSMR</name>
<comment type="catalytic activity">
    <reaction evidence="9">
        <text>L-cysteinyl-[protein] + (2E,6E)-farnesyl diphosphate = S-(2E,6E)-farnesyl-L-cysteinyl-[protein] + diphosphate</text>
        <dbReference type="Rhea" id="RHEA:13345"/>
        <dbReference type="Rhea" id="RHEA-COMP:10131"/>
        <dbReference type="Rhea" id="RHEA-COMP:11535"/>
        <dbReference type="ChEBI" id="CHEBI:29950"/>
        <dbReference type="ChEBI" id="CHEBI:33019"/>
        <dbReference type="ChEBI" id="CHEBI:86019"/>
        <dbReference type="ChEBI" id="CHEBI:175763"/>
        <dbReference type="EC" id="2.5.1.58"/>
    </reaction>
</comment>
<evidence type="ECO:0000256" key="9">
    <source>
        <dbReference type="ARBA" id="ARBA00050225"/>
    </source>
</evidence>
<evidence type="ECO:0000256" key="4">
    <source>
        <dbReference type="ARBA" id="ARBA00022602"/>
    </source>
</evidence>
<dbReference type="OrthoDB" id="10261146at2759"/>
<accession>A0A0K9PVL9</accession>
<dbReference type="GO" id="GO:0008270">
    <property type="term" value="F:zinc ion binding"/>
    <property type="evidence" value="ECO:0007669"/>
    <property type="project" value="UniProtKB-UniRule"/>
</dbReference>
<comment type="cofactor">
    <cofactor evidence="10">
        <name>Zn(2+)</name>
        <dbReference type="ChEBI" id="CHEBI:29105"/>
    </cofactor>
    <text evidence="10">Binds 1 zinc ion per subunit.</text>
</comment>
<dbReference type="Gene3D" id="1.50.10.20">
    <property type="match status" value="1"/>
</dbReference>
<evidence type="ECO:0000256" key="3">
    <source>
        <dbReference type="ARBA" id="ARBA00015798"/>
    </source>
</evidence>
<organism evidence="12 13">
    <name type="scientific">Zostera marina</name>
    <name type="common">Eelgrass</name>
    <dbReference type="NCBI Taxonomy" id="29655"/>
    <lineage>
        <taxon>Eukaryota</taxon>
        <taxon>Viridiplantae</taxon>
        <taxon>Streptophyta</taxon>
        <taxon>Embryophyta</taxon>
        <taxon>Tracheophyta</taxon>
        <taxon>Spermatophyta</taxon>
        <taxon>Magnoliopsida</taxon>
        <taxon>Liliopsida</taxon>
        <taxon>Zosteraceae</taxon>
        <taxon>Zostera</taxon>
    </lineage>
</organism>
<dbReference type="OMA" id="MLYWIAN"/>
<keyword evidence="13" id="KW-1185">Reference proteome</keyword>
<keyword evidence="6 10" id="KW-0479">Metal-binding</keyword>
<dbReference type="EMBL" id="LFYR01000607">
    <property type="protein sequence ID" value="KMZ73041.1"/>
    <property type="molecule type" value="Genomic_DNA"/>
</dbReference>
<comment type="caution">
    <text evidence="12">The sequence shown here is derived from an EMBL/GenBank/DDBJ whole genome shotgun (WGS) entry which is preliminary data.</text>
</comment>